<protein>
    <submittedName>
        <fullName evidence="2">Uncharacterized protein</fullName>
    </submittedName>
</protein>
<feature type="compositionally biased region" description="Polar residues" evidence="1">
    <location>
        <begin position="40"/>
        <end position="50"/>
    </location>
</feature>
<dbReference type="AlphaFoldDB" id="A0AAV0VIV3"/>
<organism evidence="2 3">
    <name type="scientific">Macrosiphum euphorbiae</name>
    <name type="common">potato aphid</name>
    <dbReference type="NCBI Taxonomy" id="13131"/>
    <lineage>
        <taxon>Eukaryota</taxon>
        <taxon>Metazoa</taxon>
        <taxon>Ecdysozoa</taxon>
        <taxon>Arthropoda</taxon>
        <taxon>Hexapoda</taxon>
        <taxon>Insecta</taxon>
        <taxon>Pterygota</taxon>
        <taxon>Neoptera</taxon>
        <taxon>Paraneoptera</taxon>
        <taxon>Hemiptera</taxon>
        <taxon>Sternorrhyncha</taxon>
        <taxon>Aphidomorpha</taxon>
        <taxon>Aphidoidea</taxon>
        <taxon>Aphididae</taxon>
        <taxon>Macrosiphini</taxon>
        <taxon>Macrosiphum</taxon>
    </lineage>
</organism>
<sequence length="205" mass="23047">MKTDSIHPQIQMLTLLQTASHKPQLKCLLDDPFSMDTTSNDITLLTPNTNDTKKRPALSSTSSNLTNDLPTFKSPSQDNVSKETISKPNAIKISQPATKKLKRNQSIEKIVLKLDEILEPTKPKFEKMPNKKINYEQFKFIIENSLGEANPASILVDFNITCLEMIEVIEIIKPAIKTPGIKNRLTRLCSSLLDKELSTKPNQTE</sequence>
<proteinExistence type="predicted"/>
<name>A0AAV0VIV3_9HEMI</name>
<evidence type="ECO:0000256" key="1">
    <source>
        <dbReference type="SAM" id="MobiDB-lite"/>
    </source>
</evidence>
<gene>
    <name evidence="2" type="ORF">MEUPH1_LOCUS1338</name>
</gene>
<dbReference type="EMBL" id="CARXXK010000001">
    <property type="protein sequence ID" value="CAI6344166.1"/>
    <property type="molecule type" value="Genomic_DNA"/>
</dbReference>
<comment type="caution">
    <text evidence="2">The sequence shown here is derived from an EMBL/GenBank/DDBJ whole genome shotgun (WGS) entry which is preliminary data.</text>
</comment>
<dbReference type="Proteomes" id="UP001160148">
    <property type="component" value="Unassembled WGS sequence"/>
</dbReference>
<accession>A0AAV0VIV3</accession>
<feature type="region of interest" description="Disordered" evidence="1">
    <location>
        <begin position="40"/>
        <end position="84"/>
    </location>
</feature>
<reference evidence="2 3" key="1">
    <citation type="submission" date="2023-01" db="EMBL/GenBank/DDBJ databases">
        <authorList>
            <person name="Whitehead M."/>
        </authorList>
    </citation>
    <scope>NUCLEOTIDE SEQUENCE [LARGE SCALE GENOMIC DNA]</scope>
</reference>
<keyword evidence="3" id="KW-1185">Reference proteome</keyword>
<evidence type="ECO:0000313" key="2">
    <source>
        <dbReference type="EMBL" id="CAI6344166.1"/>
    </source>
</evidence>
<feature type="compositionally biased region" description="Low complexity" evidence="1">
    <location>
        <begin position="58"/>
        <end position="67"/>
    </location>
</feature>
<evidence type="ECO:0000313" key="3">
    <source>
        <dbReference type="Proteomes" id="UP001160148"/>
    </source>
</evidence>